<name>A0AAP9YEA8_9GAMM</name>
<dbReference type="Proteomes" id="UP000596192">
    <property type="component" value="Chromosome"/>
</dbReference>
<evidence type="ECO:0000259" key="2">
    <source>
        <dbReference type="Pfam" id="PF18276"/>
    </source>
</evidence>
<dbReference type="Pfam" id="PF18276">
    <property type="entry name" value="TcA_TcB_BD"/>
    <property type="match status" value="1"/>
</dbReference>
<reference evidence="3 4" key="1">
    <citation type="submission" date="2020-12" db="EMBL/GenBank/DDBJ databases">
        <title>Genomic Analysis and Response surface optimization of nitrogen-fixing conditions for A. chroococcum strain HR1, Isolation from rhizosphere soil.</title>
        <authorList>
            <person name="Li J."/>
            <person name="Yang H."/>
            <person name="Liu H."/>
            <person name="Wang C."/>
            <person name="Tian Y."/>
            <person name="Lu X.Y."/>
        </authorList>
    </citation>
    <scope>NUCLEOTIDE SEQUENCE [LARGE SCALE GENOMIC DNA]</scope>
    <source>
        <strain evidence="3 4">HR1</strain>
    </source>
</reference>
<evidence type="ECO:0000313" key="3">
    <source>
        <dbReference type="EMBL" id="QQE89506.1"/>
    </source>
</evidence>
<feature type="region of interest" description="Disordered" evidence="1">
    <location>
        <begin position="1"/>
        <end position="31"/>
    </location>
</feature>
<sequence length="375" mass="42218">MRNARRAARPSAPVGPNRCRGSLHPHPHPRSPGWPCRWPVARCRPGENRRRASSSRWPRHPWWRPGHWWPACLPESLFDLDGPGHYFRRIKSVALSIPCVSGPYASVNCTVSLLKSGIRKTPVLRDGDYPREDAEDDRFEDYFGSLQSIVTSSAQSDGGLFETNLRDERYLPFENAGAISEWQLELPGDPSKGDPVQFDYETISDVILHIRYTAREGGSLLRQGALSNLKTLIDDAKATGSVRLFSARDEFPNEWAKFQAQVPGANQRFALKLQLRAEHYPFWSKDRLTSVTQVVLFARSSKQVTPPSIDVFDKVNKTDPDTKYDTLTKDTTLGNLLAGKFTNIALPAAPEGDIELFFDERELGDLWLALTWSGS</sequence>
<dbReference type="InterPro" id="IPR040840">
    <property type="entry name" value="TcA_TcB_BD"/>
</dbReference>
<protein>
    <recommendedName>
        <fullName evidence="2">Tc toxin complex TcA C-terminal TcB-binding domain-containing protein</fullName>
    </recommendedName>
</protein>
<proteinExistence type="predicted"/>
<dbReference type="EMBL" id="CP066310">
    <property type="protein sequence ID" value="QQE89506.1"/>
    <property type="molecule type" value="Genomic_DNA"/>
</dbReference>
<feature type="domain" description="Tc toxin complex TcA C-terminal TcB-binding" evidence="2">
    <location>
        <begin position="73"/>
        <end position="214"/>
    </location>
</feature>
<evidence type="ECO:0000313" key="4">
    <source>
        <dbReference type="Proteomes" id="UP000596192"/>
    </source>
</evidence>
<accession>A0AAP9YEA8</accession>
<gene>
    <name evidence="3" type="ORF">GKQ51_03895</name>
</gene>
<organism evidence="3 4">
    <name type="scientific">Azotobacter chroococcum</name>
    <dbReference type="NCBI Taxonomy" id="353"/>
    <lineage>
        <taxon>Bacteria</taxon>
        <taxon>Pseudomonadati</taxon>
        <taxon>Pseudomonadota</taxon>
        <taxon>Gammaproteobacteria</taxon>
        <taxon>Pseudomonadales</taxon>
        <taxon>Pseudomonadaceae</taxon>
        <taxon>Azotobacter</taxon>
    </lineage>
</organism>
<dbReference type="AlphaFoldDB" id="A0AAP9YEA8"/>
<evidence type="ECO:0000256" key="1">
    <source>
        <dbReference type="SAM" id="MobiDB-lite"/>
    </source>
</evidence>